<dbReference type="Pfam" id="PF12833">
    <property type="entry name" value="HTH_18"/>
    <property type="match status" value="1"/>
</dbReference>
<evidence type="ECO:0000256" key="3">
    <source>
        <dbReference type="ARBA" id="ARBA00023163"/>
    </source>
</evidence>
<dbReference type="PROSITE" id="PS01124">
    <property type="entry name" value="HTH_ARAC_FAMILY_2"/>
    <property type="match status" value="1"/>
</dbReference>
<dbReference type="Proteomes" id="UP001501169">
    <property type="component" value="Unassembled WGS sequence"/>
</dbReference>
<gene>
    <name evidence="5" type="ORF">GCM10009098_24950</name>
</gene>
<dbReference type="PANTHER" id="PTHR46796">
    <property type="entry name" value="HTH-TYPE TRANSCRIPTIONAL ACTIVATOR RHAS-RELATED"/>
    <property type="match status" value="1"/>
</dbReference>
<evidence type="ECO:0000256" key="1">
    <source>
        <dbReference type="ARBA" id="ARBA00023015"/>
    </source>
</evidence>
<keyword evidence="1" id="KW-0805">Transcription regulation</keyword>
<keyword evidence="6" id="KW-1185">Reference proteome</keyword>
<accession>A0ABN1DZH7</accession>
<name>A0ABN1DZH7_9GAMM</name>
<dbReference type="Gene3D" id="1.10.10.60">
    <property type="entry name" value="Homeodomain-like"/>
    <property type="match status" value="2"/>
</dbReference>
<reference evidence="5 6" key="1">
    <citation type="journal article" date="2019" name="Int. J. Syst. Evol. Microbiol.">
        <title>The Global Catalogue of Microorganisms (GCM) 10K type strain sequencing project: providing services to taxonomists for standard genome sequencing and annotation.</title>
        <authorList>
            <consortium name="The Broad Institute Genomics Platform"/>
            <consortium name="The Broad Institute Genome Sequencing Center for Infectious Disease"/>
            <person name="Wu L."/>
            <person name="Ma J."/>
        </authorList>
    </citation>
    <scope>NUCLEOTIDE SEQUENCE [LARGE SCALE GENOMIC DNA]</scope>
    <source>
        <strain evidence="5 6">JCM 14331</strain>
    </source>
</reference>
<feature type="domain" description="HTH araC/xylS-type" evidence="4">
    <location>
        <begin position="195"/>
        <end position="296"/>
    </location>
</feature>
<evidence type="ECO:0000259" key="4">
    <source>
        <dbReference type="PROSITE" id="PS01124"/>
    </source>
</evidence>
<protein>
    <submittedName>
        <fullName evidence="5">AraC family transcriptional regulator</fullName>
    </submittedName>
</protein>
<dbReference type="InterPro" id="IPR050204">
    <property type="entry name" value="AraC_XylS_family_regulators"/>
</dbReference>
<dbReference type="RefSeq" id="WP_226767735.1">
    <property type="nucleotide sequence ID" value="NZ_BAAAEO010000004.1"/>
</dbReference>
<evidence type="ECO:0000256" key="2">
    <source>
        <dbReference type="ARBA" id="ARBA00023125"/>
    </source>
</evidence>
<comment type="caution">
    <text evidence="5">The sequence shown here is derived from an EMBL/GenBank/DDBJ whole genome shotgun (WGS) entry which is preliminary data.</text>
</comment>
<proteinExistence type="predicted"/>
<dbReference type="SUPFAM" id="SSF46689">
    <property type="entry name" value="Homeodomain-like"/>
    <property type="match status" value="2"/>
</dbReference>
<evidence type="ECO:0000313" key="5">
    <source>
        <dbReference type="EMBL" id="GAA0556104.1"/>
    </source>
</evidence>
<dbReference type="InterPro" id="IPR018062">
    <property type="entry name" value="HTH_AraC-typ_CS"/>
</dbReference>
<dbReference type="Pfam" id="PF12852">
    <property type="entry name" value="Cupin_6"/>
    <property type="match status" value="1"/>
</dbReference>
<dbReference type="SMART" id="SM00342">
    <property type="entry name" value="HTH_ARAC"/>
    <property type="match status" value="1"/>
</dbReference>
<dbReference type="InterPro" id="IPR009057">
    <property type="entry name" value="Homeodomain-like_sf"/>
</dbReference>
<dbReference type="InterPro" id="IPR018060">
    <property type="entry name" value="HTH_AraC"/>
</dbReference>
<keyword evidence="3" id="KW-0804">Transcription</keyword>
<evidence type="ECO:0000313" key="6">
    <source>
        <dbReference type="Proteomes" id="UP001501169"/>
    </source>
</evidence>
<dbReference type="PROSITE" id="PS00041">
    <property type="entry name" value="HTH_ARAC_FAMILY_1"/>
    <property type="match status" value="1"/>
</dbReference>
<dbReference type="InterPro" id="IPR032783">
    <property type="entry name" value="AraC_lig"/>
</dbReference>
<dbReference type="PANTHER" id="PTHR46796:SF7">
    <property type="entry name" value="ARAC FAMILY TRANSCRIPTIONAL REGULATOR"/>
    <property type="match status" value="1"/>
</dbReference>
<organism evidence="5 6">
    <name type="scientific">Rheinheimera aquimaris</name>
    <dbReference type="NCBI Taxonomy" id="412437"/>
    <lineage>
        <taxon>Bacteria</taxon>
        <taxon>Pseudomonadati</taxon>
        <taxon>Pseudomonadota</taxon>
        <taxon>Gammaproteobacteria</taxon>
        <taxon>Chromatiales</taxon>
        <taxon>Chromatiaceae</taxon>
        <taxon>Rheinheimera</taxon>
    </lineage>
</organism>
<dbReference type="EMBL" id="BAAAEO010000004">
    <property type="protein sequence ID" value="GAA0556104.1"/>
    <property type="molecule type" value="Genomic_DNA"/>
</dbReference>
<sequence>MSDPLTDIVALLNPKPSHSKLVEGAGIWRIVRQAGGEAFFCAVLAGECLININGEGPQLLVAGDFLLIPAAYSLENTNTGLERTSDITMPTMIANNHVRIGSPDGEPDLLMYLGHCDFDTQDKQLILSLLPKEILIKEQPRFITLFELLLDESKARRPGREVVLVQLLQLLLIESLRGHNGVFESAGVLAGLQHEKISLALHNIHEKPSFNWQVTSLASQASMSRSSFFATFNKVVGMPPMQYLLFWRMSLAKKALLCTADKLEQIAFQIGYQSASAFHVAFNKYVGMPPGAFRNQSRGLNDS</sequence>
<keyword evidence="2" id="KW-0238">DNA-binding</keyword>